<feature type="transmembrane region" description="Helical" evidence="8">
    <location>
        <begin position="143"/>
        <end position="162"/>
    </location>
</feature>
<dbReference type="Pfam" id="PF14703">
    <property type="entry name" value="PHM7_cyt"/>
    <property type="match status" value="1"/>
</dbReference>
<evidence type="ECO:0000256" key="7">
    <source>
        <dbReference type="SAM" id="MobiDB-lite"/>
    </source>
</evidence>
<proteinExistence type="inferred from homology"/>
<dbReference type="InterPro" id="IPR045122">
    <property type="entry name" value="Csc1-like"/>
</dbReference>
<keyword evidence="5 8" id="KW-1133">Transmembrane helix</keyword>
<feature type="transmembrane region" description="Helical" evidence="8">
    <location>
        <begin position="425"/>
        <end position="450"/>
    </location>
</feature>
<evidence type="ECO:0000256" key="1">
    <source>
        <dbReference type="ARBA" id="ARBA00004141"/>
    </source>
</evidence>
<evidence type="ECO:0000256" key="8">
    <source>
        <dbReference type="SAM" id="Phobius"/>
    </source>
</evidence>
<evidence type="ECO:0000256" key="2">
    <source>
        <dbReference type="ARBA" id="ARBA00007779"/>
    </source>
</evidence>
<keyword evidence="3" id="KW-0813">Transport</keyword>
<feature type="transmembrane region" description="Helical" evidence="8">
    <location>
        <begin position="519"/>
        <end position="549"/>
    </location>
</feature>
<dbReference type="InterPro" id="IPR022257">
    <property type="entry name" value="PHM7_ext"/>
</dbReference>
<dbReference type="InterPro" id="IPR003864">
    <property type="entry name" value="CSC1/OSCA1-like_7TM"/>
</dbReference>
<dbReference type="EMBL" id="CAKXYY010000002">
    <property type="protein sequence ID" value="CAH2350977.1"/>
    <property type="molecule type" value="Genomic_DNA"/>
</dbReference>
<keyword evidence="6 8" id="KW-0472">Membrane</keyword>
<reference evidence="13" key="1">
    <citation type="submission" date="2022-03" db="EMBL/GenBank/DDBJ databases">
        <authorList>
            <person name="Legras J.-L."/>
            <person name="Devillers H."/>
            <person name="Grondin C."/>
        </authorList>
    </citation>
    <scope>NUCLEOTIDE SEQUENCE</scope>
    <source>
        <strain evidence="13">CLIB 1423</strain>
    </source>
</reference>
<feature type="domain" description="CSC1/OSCA1-like cytosolic" evidence="12">
    <location>
        <begin position="188"/>
        <end position="367"/>
    </location>
</feature>
<protein>
    <submittedName>
        <fullName evidence="13">Phosphate metabolism protein 7</fullName>
    </submittedName>
</protein>
<feature type="transmembrane region" description="Helical" evidence="8">
    <location>
        <begin position="380"/>
        <end position="405"/>
    </location>
</feature>
<dbReference type="AlphaFoldDB" id="A0A9P0QLS4"/>
<evidence type="ECO:0000313" key="13">
    <source>
        <dbReference type="EMBL" id="CAH2350977.1"/>
    </source>
</evidence>
<dbReference type="InterPro" id="IPR027815">
    <property type="entry name" value="CSC1/OSCA1-like_cyt"/>
</dbReference>
<keyword evidence="14" id="KW-1185">Reference proteome</keyword>
<feature type="domain" description="CSC1/OSCA1-like N-terminal transmembrane" evidence="11">
    <location>
        <begin position="15"/>
        <end position="164"/>
    </location>
</feature>
<name>A0A9P0QLS4_9ASCO</name>
<keyword evidence="4 8" id="KW-0812">Transmembrane</keyword>
<evidence type="ECO:0000256" key="6">
    <source>
        <dbReference type="ARBA" id="ARBA00023136"/>
    </source>
</evidence>
<dbReference type="Proteomes" id="UP000837801">
    <property type="component" value="Unassembled WGS sequence"/>
</dbReference>
<dbReference type="GO" id="GO:0005227">
    <property type="term" value="F:calcium-activated cation channel activity"/>
    <property type="evidence" value="ECO:0007669"/>
    <property type="project" value="InterPro"/>
</dbReference>
<organism evidence="13 14">
    <name type="scientific">[Candida] railenensis</name>
    <dbReference type="NCBI Taxonomy" id="45579"/>
    <lineage>
        <taxon>Eukaryota</taxon>
        <taxon>Fungi</taxon>
        <taxon>Dikarya</taxon>
        <taxon>Ascomycota</taxon>
        <taxon>Saccharomycotina</taxon>
        <taxon>Pichiomycetes</taxon>
        <taxon>Debaryomycetaceae</taxon>
        <taxon>Kurtzmaniella</taxon>
    </lineage>
</organism>
<feature type="region of interest" description="Disordered" evidence="7">
    <location>
        <begin position="749"/>
        <end position="779"/>
    </location>
</feature>
<feature type="transmembrane region" description="Helical" evidence="8">
    <location>
        <begin position="630"/>
        <end position="652"/>
    </location>
</feature>
<dbReference type="Pfam" id="PF12621">
    <property type="entry name" value="PHM7_ext"/>
    <property type="match status" value="1"/>
</dbReference>
<evidence type="ECO:0000256" key="4">
    <source>
        <dbReference type="ARBA" id="ARBA00022692"/>
    </source>
</evidence>
<dbReference type="Pfam" id="PF02714">
    <property type="entry name" value="RSN1_7TM"/>
    <property type="match status" value="1"/>
</dbReference>
<evidence type="ECO:0000313" key="14">
    <source>
        <dbReference type="Proteomes" id="UP000837801"/>
    </source>
</evidence>
<evidence type="ECO:0000256" key="5">
    <source>
        <dbReference type="ARBA" id="ARBA00022989"/>
    </source>
</evidence>
<comment type="similarity">
    <text evidence="2">Belongs to the CSC1 (TC 1.A.17) family.</text>
</comment>
<dbReference type="OrthoDB" id="1076608at2759"/>
<evidence type="ECO:0000259" key="9">
    <source>
        <dbReference type="Pfam" id="PF02714"/>
    </source>
</evidence>
<dbReference type="PANTHER" id="PTHR13018:SF139">
    <property type="entry name" value="PHOSPHATE METABOLISM PROTEIN 7"/>
    <property type="match status" value="1"/>
</dbReference>
<gene>
    <name evidence="13" type="ORF">CLIB1423_02S09494</name>
</gene>
<dbReference type="GO" id="GO:0005886">
    <property type="term" value="C:plasma membrane"/>
    <property type="evidence" value="ECO:0007669"/>
    <property type="project" value="TreeGrafter"/>
</dbReference>
<feature type="transmembrane region" description="Helical" evidence="8">
    <location>
        <begin position="12"/>
        <end position="37"/>
    </location>
</feature>
<feature type="transmembrane region" description="Helical" evidence="8">
    <location>
        <begin position="570"/>
        <end position="591"/>
    </location>
</feature>
<feature type="transmembrane region" description="Helical" evidence="8">
    <location>
        <begin position="92"/>
        <end position="115"/>
    </location>
</feature>
<feature type="compositionally biased region" description="Basic and acidic residues" evidence="7">
    <location>
        <begin position="756"/>
        <end position="766"/>
    </location>
</feature>
<comment type="subcellular location">
    <subcellularLocation>
        <location evidence="1">Membrane</location>
        <topology evidence="1">Multi-pass membrane protein</topology>
    </subcellularLocation>
</comment>
<sequence>MASSTSSTSNSSVSAFLTTFIVTLITFVVFLSLFILLRKKQSRVYEPRTAVKSVPQDLQPDENPSGAFSWLSHVLKKPESFIIQQAGVDGYFFIRFLFNFGALCILGCFMLWPILFPLSATNSNGLKGFDILTMANQKNKWRTFAQVFLSWIFYGCAVFLIYRELVFYTTFRHVVQTTPLYDSLLSTRTLLLTELPEKALDETELRTYFPTATNVWYARNFEELSEKVKERTKLAGKYEGAVNKVIKKAVNIRNKCVKKNKEAPAPSDDINKYLKDGKKRPTHRLKFLIGKKVDTLDYGKERLGELNKEIKKEQLECHSNAQLPSVFIEFPTQLELQKAYQAIPYNKDFKLTRRVTGVAPNDIIWENLPLTTKKRWIKKILANTVLTLMIIFWAIPVAFVGSISHVDNLIKIIPAFKFINNLPSVLLGLITGLLPVVALSILMSLVPPFIKKMGKVSGNLTVQQVESFCHSWFFAFEVVQVFLVTTLGSAASSSVTQIIDNPSEALVMLKEKIPPASSFYLSYLCLQGLTVSSGLLFQMVPLILAQFLGKILDSSPRSKWKRYHTLGQPGWSVLYPVYELLTTIAMCYAVIAPLLLGFTAVTFILIYCAFLYQLTYVLQPNKNDARGRNYVSSLFQLFVGLYLSELCLFAMFVFSKNWACVALEAVPLAGTILAHLWFKYKFLPVVETVPVSAIKYASGDSTFQYPMYDQGWKEIKSEGENYWQGGNQLGLTDKLEHVLPQSDLINNDNNVINSDDSDKHDVHSTTDSKSPINSEKVNDASVKKSSNVVTGARPVGWLKKFFHPKLESFDEIRTRMPASLFNYIEYHDDFLRTAYEDPAVNDDEPHIWIARDDLGLSEIEKNKAFESGVDVSDNNATFNPKGSIEYTGNPPSYEEALKI</sequence>
<dbReference type="PANTHER" id="PTHR13018">
    <property type="entry name" value="PROBABLE MEMBRANE PROTEIN DUF221-RELATED"/>
    <property type="match status" value="1"/>
</dbReference>
<feature type="domain" description="10TM putative phosphate transporter extracellular tail" evidence="10">
    <location>
        <begin position="801"/>
        <end position="891"/>
    </location>
</feature>
<accession>A0A9P0QLS4</accession>
<evidence type="ECO:0000259" key="10">
    <source>
        <dbReference type="Pfam" id="PF12621"/>
    </source>
</evidence>
<evidence type="ECO:0000256" key="3">
    <source>
        <dbReference type="ARBA" id="ARBA00022448"/>
    </source>
</evidence>
<dbReference type="Pfam" id="PF13967">
    <property type="entry name" value="RSN1_TM"/>
    <property type="match status" value="1"/>
</dbReference>
<evidence type="ECO:0000259" key="12">
    <source>
        <dbReference type="Pfam" id="PF14703"/>
    </source>
</evidence>
<feature type="transmembrane region" description="Helical" evidence="8">
    <location>
        <begin position="597"/>
        <end position="618"/>
    </location>
</feature>
<feature type="transmembrane region" description="Helical" evidence="8">
    <location>
        <begin position="471"/>
        <end position="499"/>
    </location>
</feature>
<dbReference type="InterPro" id="IPR032880">
    <property type="entry name" value="CSC1/OSCA1-like_N"/>
</dbReference>
<evidence type="ECO:0000259" key="11">
    <source>
        <dbReference type="Pfam" id="PF13967"/>
    </source>
</evidence>
<feature type="domain" description="CSC1/OSCA1-like 7TM region" evidence="9">
    <location>
        <begin position="378"/>
        <end position="652"/>
    </location>
</feature>
<comment type="caution">
    <text evidence="13">The sequence shown here is derived from an EMBL/GenBank/DDBJ whole genome shotgun (WGS) entry which is preliminary data.</text>
</comment>